<organism evidence="1 2">
    <name type="scientific">Arthrobacter deserti</name>
    <dbReference type="NCBI Taxonomy" id="1742687"/>
    <lineage>
        <taxon>Bacteria</taxon>
        <taxon>Bacillati</taxon>
        <taxon>Actinomycetota</taxon>
        <taxon>Actinomycetes</taxon>
        <taxon>Micrococcales</taxon>
        <taxon>Micrococcaceae</taxon>
        <taxon>Arthrobacter</taxon>
    </lineage>
</organism>
<keyword evidence="2" id="KW-1185">Reference proteome</keyword>
<accession>A0ABX1JVB7</accession>
<protein>
    <submittedName>
        <fullName evidence="1">Uncharacterized protein</fullName>
    </submittedName>
</protein>
<evidence type="ECO:0000313" key="2">
    <source>
        <dbReference type="Proteomes" id="UP000523795"/>
    </source>
</evidence>
<gene>
    <name evidence="1" type="ORF">HER39_19465</name>
</gene>
<evidence type="ECO:0000313" key="1">
    <source>
        <dbReference type="EMBL" id="NKX52709.1"/>
    </source>
</evidence>
<comment type="caution">
    <text evidence="1">The sequence shown here is derived from an EMBL/GenBank/DDBJ whole genome shotgun (WGS) entry which is preliminary data.</text>
</comment>
<dbReference type="EMBL" id="JAAZSR010000685">
    <property type="protein sequence ID" value="NKX52709.1"/>
    <property type="molecule type" value="Genomic_DNA"/>
</dbReference>
<sequence>MLQAWQDGSFVSLRAQHLGSPMAGSSLKELEQAVNDGYRHSDYAEHKLRAAEYYRFLSLMKPDDVVLTQHEDRLYLGVITGEAGYVEDESARLRRDVEWQPAAVDGRQLAAPLPRLLEEQSAIVDLTEALALVEQLFETAGLTAGEEPEGFEPQPQPAVVAQLREATEELASALPVQREDLQEIVGLLQSRNQIVFYGPPGT</sequence>
<dbReference type="Proteomes" id="UP000523795">
    <property type="component" value="Unassembled WGS sequence"/>
</dbReference>
<reference evidence="1 2" key="1">
    <citation type="submission" date="2020-04" db="EMBL/GenBank/DDBJ databases">
        <authorList>
            <person name="Liu S."/>
        </authorList>
    </citation>
    <scope>NUCLEOTIDE SEQUENCE [LARGE SCALE GENOMIC DNA]</scope>
    <source>
        <strain evidence="1 2">CGMCC 1.15091</strain>
    </source>
</reference>
<proteinExistence type="predicted"/>
<feature type="non-terminal residue" evidence="1">
    <location>
        <position position="202"/>
    </location>
</feature>
<name>A0ABX1JVB7_9MICC</name>